<dbReference type="DNASU" id="1456064"/>
<reference evidence="1 2" key="1">
    <citation type="journal article" date="2000" name="Nature">
        <title>The genome sequence of the thermoacidophilic scavenger Thermoplasma acidophilum.</title>
        <authorList>
            <person name="Ruepp A."/>
            <person name="Graml W."/>
            <person name="Santos-Martinez M.L."/>
            <person name="Koretke K.K."/>
            <person name="Volker C."/>
            <person name="Mewes H.W."/>
            <person name="Frishman D."/>
            <person name="Stocker S."/>
            <person name="Lupas A.N."/>
            <person name="Baumeister W."/>
        </authorList>
    </citation>
    <scope>NUCLEOTIDE SEQUENCE [LARGE SCALE GENOMIC DNA]</scope>
    <source>
        <strain evidence="2">ATCC 25905 / DSM 1728 / JCM 9062 / NBRC 15155 / AMRC-C165</strain>
    </source>
</reference>
<accession>Q9HKY5</accession>
<dbReference type="Gene3D" id="1.25.40.10">
    <property type="entry name" value="Tetratricopeptide repeat domain"/>
    <property type="match status" value="1"/>
</dbReference>
<name>Q9HKY5_THEAC</name>
<evidence type="ECO:0000313" key="2">
    <source>
        <dbReference type="Proteomes" id="UP000001024"/>
    </source>
</evidence>
<dbReference type="InterPro" id="IPR011990">
    <property type="entry name" value="TPR-like_helical_dom_sf"/>
</dbReference>
<gene>
    <name evidence="1" type="ordered locus">Ta0458</name>
</gene>
<dbReference type="eggNOG" id="arCOG03045">
    <property type="taxonomic scope" value="Archaea"/>
</dbReference>
<dbReference type="SUPFAM" id="SSF48452">
    <property type="entry name" value="TPR-like"/>
    <property type="match status" value="1"/>
</dbReference>
<organism evidence="1 2">
    <name type="scientific">Thermoplasma acidophilum (strain ATCC 25905 / DSM 1728 / JCM 9062 / NBRC 15155 / AMRC-C165)</name>
    <dbReference type="NCBI Taxonomy" id="273075"/>
    <lineage>
        <taxon>Archaea</taxon>
        <taxon>Methanobacteriati</taxon>
        <taxon>Thermoplasmatota</taxon>
        <taxon>Thermoplasmata</taxon>
        <taxon>Thermoplasmatales</taxon>
        <taxon>Thermoplasmataceae</taxon>
        <taxon>Thermoplasma</taxon>
    </lineage>
</organism>
<dbReference type="EMBL" id="AL445064">
    <property type="protein sequence ID" value="CAC11600.1"/>
    <property type="molecule type" value="Genomic_DNA"/>
</dbReference>
<dbReference type="InParanoid" id="Q9HKY5"/>
<evidence type="ECO:0000313" key="1">
    <source>
        <dbReference type="EMBL" id="CAC11600.1"/>
    </source>
</evidence>
<sequence length="236" mass="26960">MKNADKNFEKEKYIDSLRDYLAVLDKVDDESLKAEICYKVSQIYHYLQKDDPQNALKYAQMSMDLHAKHGEDDLTVLDLINIASILMDSGDKKGALQKLDEAIQKAKDMGDDEIQLIAMSSKASMIAEDNREEALKLYQEVMRKSQEIGDIEDYFDAVQGIVNMVREEDEHRAFEMIMKAIEELENYISGIKSKKEKKDVADSFSYLYDTASDIAMSIGDVDQAMEIAKRLQKIVS</sequence>
<dbReference type="STRING" id="273075.gene:9571678"/>
<dbReference type="SMR" id="Q9HKY5"/>
<dbReference type="KEGG" id="tac:Ta0458"/>
<dbReference type="EnsemblBacteria" id="CAC11600">
    <property type="protein sequence ID" value="CAC11600"/>
    <property type="gene ID" value="CAC11600"/>
</dbReference>
<dbReference type="AlphaFoldDB" id="Q9HKY5"/>
<dbReference type="Proteomes" id="UP000001024">
    <property type="component" value="Chromosome"/>
</dbReference>
<protein>
    <submittedName>
        <fullName evidence="1">Uncharacterized protein</fullName>
    </submittedName>
</protein>
<dbReference type="PaxDb" id="273075-Ta0458"/>
<keyword evidence="2" id="KW-1185">Reference proteome</keyword>
<proteinExistence type="predicted"/>
<dbReference type="HOGENOM" id="CLU_1145267_0_0_2"/>